<dbReference type="EMBL" id="SPLM01000149">
    <property type="protein sequence ID" value="TMW55049.1"/>
    <property type="molecule type" value="Genomic_DNA"/>
</dbReference>
<evidence type="ECO:0000313" key="2">
    <source>
        <dbReference type="EMBL" id="TMW55049.1"/>
    </source>
</evidence>
<protein>
    <submittedName>
        <fullName evidence="2">Uncharacterized protein</fullName>
    </submittedName>
</protein>
<proteinExistence type="predicted"/>
<accession>A0A8K1FBP8</accession>
<keyword evidence="3" id="KW-1185">Reference proteome</keyword>
<sequence length="1298" mass="148004">MVGSYVSDTLLAVQDAEFQVQSAIAVREQYKAKLQQLLDVLVPSGLKISSPVGLKASKTKTKATLRPTEGRDAIAERLRTRATLPQGKEMHVLGDWLLLLRAASVNVVESIQEWRHVVHQNRPAPYESTEVPSNYLLHMCNDVDFLNQCPDLVEWLGFRLVRNPFIIRDGLDPDVDNTVNTQVSTIALMSPQYRIKSTKQSQTSAPPAALVKPLISILPDDDVVDGTRIAYAQSILQQEEALYGRRELFINVTKYVEHRPTDAEKPILAGDTAKMATVYDEIAVVSRRLRVEKVKLSKEERNLDKVIQLRHGLAQQISLTTKHREQDMVKDHRVWRMQEQCRQETLRMVEAWDRALKQREDELRLAVGHCQEIVSKREKELQRLEQQQTEARQNRRDEKQQKVLKEAEKRRNLRQKTVARNQSIKVIRRRRRSESSLTETSNPLDIIEPLQSPGDDYAVDIVHPPASPVSDRRLELDAKRIENLERRDVLRLHRKRTQEEEDAEMERRRRENAQMWMEDARAKALERRWKRRIILKAEKERQQRIASIPLFSTMQELGGNNRKKFRVSVYPYRAKGYALDGLRIAAYDPATSNTFSLIMSQREYGSLGYGRTLEGFTAFCQWLCLIYEKRKRQFRLIWSGAPCPPPLRIKEYDQALVCVHKEGIRVYSSVYCLVAAYIRTSDPGVVRFVVFGGISGQEPSTWVEEFAVTASELVPTASIVNRTDPNGYQYAIWLHDAFQTHPFDESRPGTAISTVEHEAKRVRVFSGELMVEGKRHRAHIYDVSETECVLALSQSKETRAQAAETVLLKHDVNPYGVRLPHSAFGDLLSCLQLELDGESQCKVTILPRWRDRLAKFVRVLRMARFGCKIDGVFHLVTLVLVQQKTEFRAHLLLEMTRVGNHMTRHSLSIRLSEFLRCPDGFWRATKSNDSSHEDLECVECLDNRQALDAELHAHNDVTTLHESEYDVPEVCETCPSIQAHRIERVKELVTTATLSDEALQYLYYASCPSCDTLPQPIAIAVSSVVQGTNDLVENVLSHYFSCFNVGQLPTIAADVRHTLDHSRIIVLYDVPIGAMVDSALAFLEHLHWSLYPEEYEKMPLHVVMCIDDIVQRAIERDSHASVTTDVALHDGMRGLLDAITTIGSVHSSQDSDELLNFDAYLVSEALLVEATRVVMYPEHAWRMPGETIGASSWGTACEYLIKPQIFCQELQSRVLQSFGVTNLAILRGYEGHPKWPAQYEDLRPQFHALLNVMLHILHVHSVIEHGGGLLHQLAEASVQENSVTRLPSNVSIVRIAAV</sequence>
<evidence type="ECO:0000256" key="1">
    <source>
        <dbReference type="SAM" id="Coils"/>
    </source>
</evidence>
<name>A0A8K1FBP8_PYTOL</name>
<gene>
    <name evidence="2" type="ORF">Poli38472_013811</name>
</gene>
<dbReference type="OrthoDB" id="206118at2759"/>
<reference evidence="2" key="1">
    <citation type="submission" date="2019-03" db="EMBL/GenBank/DDBJ databases">
        <title>Long read genome sequence of the mycoparasitic Pythium oligandrum ATCC 38472 isolated from sugarbeet rhizosphere.</title>
        <authorList>
            <person name="Gaulin E."/>
        </authorList>
    </citation>
    <scope>NUCLEOTIDE SEQUENCE</scope>
    <source>
        <strain evidence="2">ATCC 38472_TT</strain>
    </source>
</reference>
<organism evidence="2 3">
    <name type="scientific">Pythium oligandrum</name>
    <name type="common">Mycoparasitic fungus</name>
    <dbReference type="NCBI Taxonomy" id="41045"/>
    <lineage>
        <taxon>Eukaryota</taxon>
        <taxon>Sar</taxon>
        <taxon>Stramenopiles</taxon>
        <taxon>Oomycota</taxon>
        <taxon>Peronosporomycetes</taxon>
        <taxon>Pythiales</taxon>
        <taxon>Pythiaceae</taxon>
        <taxon>Pythium</taxon>
    </lineage>
</organism>
<evidence type="ECO:0000313" key="3">
    <source>
        <dbReference type="Proteomes" id="UP000794436"/>
    </source>
</evidence>
<dbReference type="Proteomes" id="UP000794436">
    <property type="component" value="Unassembled WGS sequence"/>
</dbReference>
<feature type="coiled-coil region" evidence="1">
    <location>
        <begin position="370"/>
        <end position="416"/>
    </location>
</feature>
<keyword evidence="1" id="KW-0175">Coiled coil</keyword>
<comment type="caution">
    <text evidence="2">The sequence shown here is derived from an EMBL/GenBank/DDBJ whole genome shotgun (WGS) entry which is preliminary data.</text>
</comment>